<dbReference type="Pfam" id="PF13469">
    <property type="entry name" value="Sulfotransfer_3"/>
    <property type="match status" value="1"/>
</dbReference>
<evidence type="ECO:0000256" key="7">
    <source>
        <dbReference type="RuleBase" id="RU365018"/>
    </source>
</evidence>
<dbReference type="EC" id="2.8.2.20" evidence="7"/>
<keyword evidence="8" id="KW-0472">Membrane</keyword>
<keyword evidence="8" id="KW-0812">Transmembrane</keyword>
<comment type="similarity">
    <text evidence="2 7">Belongs to the protein sulfotransferase family.</text>
</comment>
<keyword evidence="3 7" id="KW-0808">Transferase</keyword>
<dbReference type="FunFam" id="3.40.50.300:FF:002853">
    <property type="entry name" value="Protein-tyrosine sulfotransferase"/>
    <property type="match status" value="1"/>
</dbReference>
<dbReference type="InterPro" id="IPR026634">
    <property type="entry name" value="TPST-like"/>
</dbReference>
<dbReference type="Gene3D" id="3.40.50.300">
    <property type="entry name" value="P-loop containing nucleotide triphosphate hydrolases"/>
    <property type="match status" value="1"/>
</dbReference>
<evidence type="ECO:0000256" key="4">
    <source>
        <dbReference type="ARBA" id="ARBA00023157"/>
    </source>
</evidence>
<dbReference type="InterPro" id="IPR027417">
    <property type="entry name" value="P-loop_NTPase"/>
</dbReference>
<keyword evidence="5" id="KW-0325">Glycoprotein</keyword>
<protein>
    <recommendedName>
        <fullName evidence="7">Protein-tyrosine sulfotransferase</fullName>
        <ecNumber evidence="7">2.8.2.20</ecNumber>
    </recommendedName>
</protein>
<comment type="function">
    <text evidence="1 7">Catalyzes the O-sulfation of tyrosine residues within acidic motifs of polypeptides, using 3'-phosphoadenylyl sulfate (PAPS) as cosubstrate.</text>
</comment>
<evidence type="ECO:0000256" key="3">
    <source>
        <dbReference type="ARBA" id="ARBA00022679"/>
    </source>
</evidence>
<sequence length="371" mass="42418">MSALGRAFLHCKIYQVISLVFVQLIFLLLFLHCNFRVTGNSKPEIEMEAYSASVKYTYNRMSPLIFVGGFPRSGTTLMRAILDAHPDVRCGSETRVIPKLLQFRQTFFHKVEVARIKEAGVTVELLDRAMATFILDVIVHHGEAAPRLCSKDPFVMSSAKYVSRLFPRAKMVFMVRDGRASMYSAITRNVTIGGFDFNNIRSSLEEWNKTVGFMYKQCGSLGPSRCMMVHYEQLVLHPAHWMKEVLAFLRLPWDDAVLHHESHINKSKGVPLSRFEKSSDQIIKPINIVPLDKWVGFYSQDIVDEMDQIAPMLAKLGYNPKANPPNYGVPDGSVLQNTKLVQQQLQFWKDKAKQLHIRTAMSTEQEHYPYL</sequence>
<evidence type="ECO:0000256" key="5">
    <source>
        <dbReference type="ARBA" id="ARBA00023180"/>
    </source>
</evidence>
<proteinExistence type="inferred from homology"/>
<evidence type="ECO:0000256" key="6">
    <source>
        <dbReference type="ARBA" id="ARBA00048460"/>
    </source>
</evidence>
<dbReference type="PANTHER" id="PTHR12788:SF10">
    <property type="entry name" value="PROTEIN-TYROSINE SULFOTRANSFERASE"/>
    <property type="match status" value="1"/>
</dbReference>
<dbReference type="EMBL" id="GEBQ01002558">
    <property type="protein sequence ID" value="JAT37419.1"/>
    <property type="molecule type" value="Transcribed_RNA"/>
</dbReference>
<dbReference type="AlphaFoldDB" id="A0A1B6MNI1"/>
<gene>
    <name evidence="9" type="ORF">g.1277</name>
</gene>
<accession>A0A1B6MNI1</accession>
<dbReference type="GO" id="GO:0005794">
    <property type="term" value="C:Golgi apparatus"/>
    <property type="evidence" value="ECO:0007669"/>
    <property type="project" value="UniProtKB-ARBA"/>
</dbReference>
<dbReference type="PANTHER" id="PTHR12788">
    <property type="entry name" value="PROTEIN-TYROSINE SULFOTRANSFERASE 2"/>
    <property type="match status" value="1"/>
</dbReference>
<reference evidence="9" key="1">
    <citation type="submission" date="2015-11" db="EMBL/GenBank/DDBJ databases">
        <title>De novo transcriptome assembly of four potential Pierce s Disease insect vectors from Arizona vineyards.</title>
        <authorList>
            <person name="Tassone E.E."/>
        </authorList>
    </citation>
    <scope>NUCLEOTIDE SEQUENCE</scope>
</reference>
<evidence type="ECO:0000256" key="8">
    <source>
        <dbReference type="SAM" id="Phobius"/>
    </source>
</evidence>
<keyword evidence="4" id="KW-1015">Disulfide bond</keyword>
<dbReference type="GO" id="GO:0008476">
    <property type="term" value="F:protein-tyrosine sulfotransferase activity"/>
    <property type="evidence" value="ECO:0007669"/>
    <property type="project" value="UniProtKB-EC"/>
</dbReference>
<feature type="transmembrane region" description="Helical" evidence="8">
    <location>
        <begin position="12"/>
        <end position="31"/>
    </location>
</feature>
<comment type="catalytic activity">
    <reaction evidence="6 7">
        <text>L-tyrosyl-[protein] + 3'-phosphoadenylyl sulfate = O-sulfo-L-tyrosine-[protein] + adenosine 3',5'-bisphosphate + H(+)</text>
        <dbReference type="Rhea" id="RHEA:16801"/>
        <dbReference type="Rhea" id="RHEA-COMP:10136"/>
        <dbReference type="Rhea" id="RHEA-COMP:11688"/>
        <dbReference type="ChEBI" id="CHEBI:15378"/>
        <dbReference type="ChEBI" id="CHEBI:46858"/>
        <dbReference type="ChEBI" id="CHEBI:58339"/>
        <dbReference type="ChEBI" id="CHEBI:58343"/>
        <dbReference type="ChEBI" id="CHEBI:65286"/>
        <dbReference type="EC" id="2.8.2.20"/>
    </reaction>
</comment>
<keyword evidence="8" id="KW-1133">Transmembrane helix</keyword>
<evidence type="ECO:0000313" key="9">
    <source>
        <dbReference type="EMBL" id="JAT37419.1"/>
    </source>
</evidence>
<dbReference type="SUPFAM" id="SSF52540">
    <property type="entry name" value="P-loop containing nucleoside triphosphate hydrolases"/>
    <property type="match status" value="1"/>
</dbReference>
<evidence type="ECO:0000256" key="2">
    <source>
        <dbReference type="ARBA" id="ARBA00009988"/>
    </source>
</evidence>
<organism evidence="9">
    <name type="scientific">Graphocephala atropunctata</name>
    <dbReference type="NCBI Taxonomy" id="36148"/>
    <lineage>
        <taxon>Eukaryota</taxon>
        <taxon>Metazoa</taxon>
        <taxon>Ecdysozoa</taxon>
        <taxon>Arthropoda</taxon>
        <taxon>Hexapoda</taxon>
        <taxon>Insecta</taxon>
        <taxon>Pterygota</taxon>
        <taxon>Neoptera</taxon>
        <taxon>Paraneoptera</taxon>
        <taxon>Hemiptera</taxon>
        <taxon>Auchenorrhyncha</taxon>
        <taxon>Membracoidea</taxon>
        <taxon>Cicadellidae</taxon>
        <taxon>Cicadellinae</taxon>
        <taxon>Cicadellini</taxon>
        <taxon>Graphocephala</taxon>
    </lineage>
</organism>
<evidence type="ECO:0000256" key="1">
    <source>
        <dbReference type="ARBA" id="ARBA00003886"/>
    </source>
</evidence>
<name>A0A1B6MNI1_9HEMI</name>